<dbReference type="RefSeq" id="WP_092047856.1">
    <property type="nucleotide sequence ID" value="NZ_FOQD01000002.1"/>
</dbReference>
<dbReference type="STRING" id="1576369.SAMN05421753_102163"/>
<comment type="similarity">
    <text evidence="1">Belongs to the BlaI transcriptional regulatory family.</text>
</comment>
<dbReference type="EMBL" id="FOQD01000002">
    <property type="protein sequence ID" value="SFH70667.1"/>
    <property type="molecule type" value="Genomic_DNA"/>
</dbReference>
<evidence type="ECO:0000256" key="1">
    <source>
        <dbReference type="ARBA" id="ARBA00011046"/>
    </source>
</evidence>
<gene>
    <name evidence="5" type="ORF">SAMN05421753_102163</name>
</gene>
<evidence type="ECO:0000256" key="3">
    <source>
        <dbReference type="ARBA" id="ARBA00023125"/>
    </source>
</evidence>
<dbReference type="PIRSF" id="PIRSF019455">
    <property type="entry name" value="CopR_AtkY"/>
    <property type="match status" value="1"/>
</dbReference>
<dbReference type="GO" id="GO:0003677">
    <property type="term" value="F:DNA binding"/>
    <property type="evidence" value="ECO:0007669"/>
    <property type="project" value="UniProtKB-KW"/>
</dbReference>
<sequence length="121" mass="13824">MRLTRCEVEIMNAVWHRGTATVQEVCDALDRPLAYSTVMTMLRILETKRQALERVKRGRAYVYRPLVSREEISHELLAEVRDDFFGGSVKSLMLNLIGGEQVSASDIRELKAALSQLERET</sequence>
<dbReference type="InterPro" id="IPR005650">
    <property type="entry name" value="BlaI_family"/>
</dbReference>
<keyword evidence="3" id="KW-0238">DNA-binding</keyword>
<evidence type="ECO:0000256" key="2">
    <source>
        <dbReference type="ARBA" id="ARBA00023015"/>
    </source>
</evidence>
<dbReference type="Gene3D" id="1.10.10.10">
    <property type="entry name" value="Winged helix-like DNA-binding domain superfamily/Winged helix DNA-binding domain"/>
    <property type="match status" value="1"/>
</dbReference>
<name>A0A1I3C836_9PLAN</name>
<proteinExistence type="inferred from homology"/>
<dbReference type="GO" id="GO:0045892">
    <property type="term" value="P:negative regulation of DNA-templated transcription"/>
    <property type="evidence" value="ECO:0007669"/>
    <property type="project" value="InterPro"/>
</dbReference>
<dbReference type="Proteomes" id="UP000199518">
    <property type="component" value="Unassembled WGS sequence"/>
</dbReference>
<accession>A0A1I3C836</accession>
<dbReference type="OrthoDB" id="276583at2"/>
<keyword evidence="2" id="KW-0805">Transcription regulation</keyword>
<organism evidence="5 6">
    <name type="scientific">Planctomicrobium piriforme</name>
    <dbReference type="NCBI Taxonomy" id="1576369"/>
    <lineage>
        <taxon>Bacteria</taxon>
        <taxon>Pseudomonadati</taxon>
        <taxon>Planctomycetota</taxon>
        <taxon>Planctomycetia</taxon>
        <taxon>Planctomycetales</taxon>
        <taxon>Planctomycetaceae</taxon>
        <taxon>Planctomicrobium</taxon>
    </lineage>
</organism>
<dbReference type="Pfam" id="PF03965">
    <property type="entry name" value="Penicillinase_R"/>
    <property type="match status" value="1"/>
</dbReference>
<protein>
    <submittedName>
        <fullName evidence="5">Predicted transcriptional regulator</fullName>
    </submittedName>
</protein>
<evidence type="ECO:0000256" key="4">
    <source>
        <dbReference type="ARBA" id="ARBA00023163"/>
    </source>
</evidence>
<dbReference type="Gene3D" id="1.10.4040.10">
    <property type="entry name" value="Penicillinase repressor domain"/>
    <property type="match status" value="1"/>
</dbReference>
<dbReference type="InterPro" id="IPR036390">
    <property type="entry name" value="WH_DNA-bd_sf"/>
</dbReference>
<dbReference type="InterPro" id="IPR036388">
    <property type="entry name" value="WH-like_DNA-bd_sf"/>
</dbReference>
<dbReference type="SUPFAM" id="SSF46785">
    <property type="entry name" value="Winged helix' DNA-binding domain"/>
    <property type="match status" value="1"/>
</dbReference>
<keyword evidence="4" id="KW-0804">Transcription</keyword>
<reference evidence="6" key="1">
    <citation type="submission" date="2016-10" db="EMBL/GenBank/DDBJ databases">
        <authorList>
            <person name="Varghese N."/>
            <person name="Submissions S."/>
        </authorList>
    </citation>
    <scope>NUCLEOTIDE SEQUENCE [LARGE SCALE GENOMIC DNA]</scope>
    <source>
        <strain evidence="6">DSM 26348</strain>
    </source>
</reference>
<keyword evidence="6" id="KW-1185">Reference proteome</keyword>
<evidence type="ECO:0000313" key="5">
    <source>
        <dbReference type="EMBL" id="SFH70667.1"/>
    </source>
</evidence>
<dbReference type="AlphaFoldDB" id="A0A1I3C836"/>
<evidence type="ECO:0000313" key="6">
    <source>
        <dbReference type="Proteomes" id="UP000199518"/>
    </source>
</evidence>